<evidence type="ECO:0000256" key="3">
    <source>
        <dbReference type="HAMAP-Rule" id="MF_01196"/>
    </source>
</evidence>
<evidence type="ECO:0000313" key="4">
    <source>
        <dbReference type="EMBL" id="VYU81481.1"/>
    </source>
</evidence>
<gene>
    <name evidence="3 4" type="primary">zapB</name>
    <name evidence="4" type="ORF">EMLFYP7_00316</name>
</gene>
<comment type="subcellular location">
    <subcellularLocation>
        <location evidence="3">Cytoplasm</location>
    </subcellularLocation>
    <text evidence="3">Localizes to the septum at mid-cell, in a FtsZ-like pattern.</text>
</comment>
<name>A0A6N3HYI8_9ENTR</name>
<comment type="subunit">
    <text evidence="3">Homodimer. The ends of the coiled-coil dimer bind to each other, forming polymers. Interacts with FtsZ.</text>
</comment>
<proteinExistence type="inferred from homology"/>
<comment type="function">
    <text evidence="3">Non-essential, abundant cell division factor that is required for proper Z-ring formation. It is recruited early to the divisome by direct interaction with FtsZ, stimulating Z-ring assembly and thereby promoting cell division earlier in the cell cycle. Its recruitment to the Z-ring requires functional FtsA or ZipA.</text>
</comment>
<dbReference type="HAMAP" id="MF_01196">
    <property type="entry name" value="ZapB"/>
    <property type="match status" value="1"/>
</dbReference>
<dbReference type="GO" id="GO:0000917">
    <property type="term" value="P:division septum assembly"/>
    <property type="evidence" value="ECO:0007669"/>
    <property type="project" value="UniProtKB-KW"/>
</dbReference>
<dbReference type="Gene3D" id="1.20.5.340">
    <property type="match status" value="1"/>
</dbReference>
<feature type="coiled-coil region" evidence="3">
    <location>
        <begin position="6"/>
        <end position="68"/>
    </location>
</feature>
<comment type="similarity">
    <text evidence="3">Belongs to the ZapB family.</text>
</comment>
<keyword evidence="3 4" id="KW-0132">Cell division</keyword>
<dbReference type="GO" id="GO:0005737">
    <property type="term" value="C:cytoplasm"/>
    <property type="evidence" value="ECO:0007669"/>
    <property type="project" value="UniProtKB-SubCell"/>
</dbReference>
<keyword evidence="3" id="KW-0131">Cell cycle</keyword>
<reference evidence="4" key="1">
    <citation type="submission" date="2019-11" db="EMBL/GenBank/DDBJ databases">
        <authorList>
            <person name="Feng L."/>
        </authorList>
    </citation>
    <scope>NUCLEOTIDE SEQUENCE</scope>
    <source>
        <strain evidence="4">EMassiliensisLFYP7</strain>
    </source>
</reference>
<dbReference type="Pfam" id="PF06005">
    <property type="entry name" value="ZapB"/>
    <property type="match status" value="1"/>
</dbReference>
<organism evidence="4">
    <name type="scientific">Phytobacter massiliensis</name>
    <dbReference type="NCBI Taxonomy" id="1485952"/>
    <lineage>
        <taxon>Bacteria</taxon>
        <taxon>Pseudomonadati</taxon>
        <taxon>Pseudomonadota</taxon>
        <taxon>Gammaproteobacteria</taxon>
        <taxon>Enterobacterales</taxon>
        <taxon>Enterobacteriaceae</taxon>
        <taxon>Phytobacter</taxon>
    </lineage>
</organism>
<protein>
    <recommendedName>
        <fullName evidence="3">Cell division protein ZapB</fullName>
    </recommendedName>
</protein>
<dbReference type="NCBIfam" id="NF011951">
    <property type="entry name" value="PRK15422.1"/>
    <property type="match status" value="1"/>
</dbReference>
<accession>A0A6N3HYI8</accession>
<keyword evidence="2 3" id="KW-0717">Septation</keyword>
<keyword evidence="1 3" id="KW-0175">Coiled coil</keyword>
<sequence length="79" mass="9366">MSLEVFEKLEAKVQQAIDTITLLQMEIEELKEKNNNLAQEVQSAQHGREELERENHHLREQQNGWQERLQALLGRMEEV</sequence>
<dbReference type="EMBL" id="CACRTZ010000041">
    <property type="protein sequence ID" value="VYU81481.1"/>
    <property type="molecule type" value="Genomic_DNA"/>
</dbReference>
<dbReference type="AlphaFoldDB" id="A0A6N3HYI8"/>
<dbReference type="GO" id="GO:0043093">
    <property type="term" value="P:FtsZ-dependent cytokinesis"/>
    <property type="evidence" value="ECO:0007669"/>
    <property type="project" value="UniProtKB-UniRule"/>
</dbReference>
<keyword evidence="3" id="KW-0963">Cytoplasm</keyword>
<evidence type="ECO:0000256" key="1">
    <source>
        <dbReference type="ARBA" id="ARBA00023054"/>
    </source>
</evidence>
<dbReference type="InterPro" id="IPR009252">
    <property type="entry name" value="Cell_div_ZapB"/>
</dbReference>
<evidence type="ECO:0000256" key="2">
    <source>
        <dbReference type="ARBA" id="ARBA00023210"/>
    </source>
</evidence>